<gene>
    <name evidence="1" type="ORF">THSYN_08420</name>
</gene>
<name>A0A2K8U6D3_9GAMM</name>
<protein>
    <recommendedName>
        <fullName evidence="3">Lipoprotein</fullName>
    </recommendedName>
</protein>
<dbReference type="KEGG" id="tsy:THSYN_08420"/>
<dbReference type="AlphaFoldDB" id="A0A2K8U6D3"/>
<accession>A0A2K8U6D3</accession>
<evidence type="ECO:0000313" key="2">
    <source>
        <dbReference type="Proteomes" id="UP000232638"/>
    </source>
</evidence>
<reference evidence="1 2" key="1">
    <citation type="submission" date="2017-03" db="EMBL/GenBank/DDBJ databases">
        <title>Complete genome sequence of Candidatus 'Thiodictyon syntrophicum' sp. nov. strain Cad16T, a photolithoautotroph purple sulfur bacterium isolated from an alpine meromictic lake.</title>
        <authorList>
            <person name="Luedin S.M."/>
            <person name="Pothier J.F."/>
            <person name="Danza F."/>
            <person name="Storelli N."/>
            <person name="Wittwer M."/>
            <person name="Tonolla M."/>
        </authorList>
    </citation>
    <scope>NUCLEOTIDE SEQUENCE [LARGE SCALE GENOMIC DNA]</scope>
    <source>
        <strain evidence="1 2">Cad16T</strain>
    </source>
</reference>
<sequence>MPASLAALFAGLLAGCAGGLVGPLLPVTNPATAATVTVFRDFSLPGFFVPMDLRIDDHWVFRLWLNQQYSFKLDPGEYLFDYTIGFNECRRLAYIKAGQNYYFRLRPNCVRFEGPP</sequence>
<evidence type="ECO:0000313" key="1">
    <source>
        <dbReference type="EMBL" id="AUB80969.1"/>
    </source>
</evidence>
<organism evidence="1 2">
    <name type="scientific">Candidatus Thiodictyon syntrophicum</name>
    <dbReference type="NCBI Taxonomy" id="1166950"/>
    <lineage>
        <taxon>Bacteria</taxon>
        <taxon>Pseudomonadati</taxon>
        <taxon>Pseudomonadota</taxon>
        <taxon>Gammaproteobacteria</taxon>
        <taxon>Chromatiales</taxon>
        <taxon>Chromatiaceae</taxon>
        <taxon>Thiodictyon</taxon>
    </lineage>
</organism>
<keyword evidence="2" id="KW-1185">Reference proteome</keyword>
<dbReference type="Proteomes" id="UP000232638">
    <property type="component" value="Chromosome"/>
</dbReference>
<evidence type="ECO:0008006" key="3">
    <source>
        <dbReference type="Google" id="ProtNLM"/>
    </source>
</evidence>
<proteinExistence type="predicted"/>
<dbReference type="EMBL" id="CP020370">
    <property type="protein sequence ID" value="AUB80969.1"/>
    <property type="molecule type" value="Genomic_DNA"/>
</dbReference>